<comment type="subcellular location">
    <subcellularLocation>
        <location evidence="2">Cytoplasm</location>
    </subcellularLocation>
    <subcellularLocation>
        <location evidence="1">Nucleus</location>
    </subcellularLocation>
</comment>
<evidence type="ECO:0000313" key="16">
    <source>
        <dbReference type="EMBL" id="RUS33498.1"/>
    </source>
</evidence>
<name>A0A433QUR6_9FUNG</name>
<dbReference type="CDD" id="cd14819">
    <property type="entry name" value="Translin"/>
    <property type="match status" value="1"/>
</dbReference>
<gene>
    <name evidence="16" type="ORF">BC938DRAFT_471353</name>
</gene>
<dbReference type="SUPFAM" id="SSF74784">
    <property type="entry name" value="Translin"/>
    <property type="match status" value="1"/>
</dbReference>
<evidence type="ECO:0000313" key="17">
    <source>
        <dbReference type="Proteomes" id="UP000274822"/>
    </source>
</evidence>
<keyword evidence="11" id="KW-0238">DNA-binding</keyword>
<evidence type="ECO:0000256" key="11">
    <source>
        <dbReference type="ARBA" id="ARBA00023125"/>
    </source>
</evidence>
<keyword evidence="10" id="KW-0694">RNA-binding</keyword>
<dbReference type="EMBL" id="RBNJ01001143">
    <property type="protein sequence ID" value="RUS33498.1"/>
    <property type="molecule type" value="Genomic_DNA"/>
</dbReference>
<evidence type="ECO:0000256" key="13">
    <source>
        <dbReference type="ARBA" id="ARBA00025374"/>
    </source>
</evidence>
<comment type="function">
    <text evidence="14">Exhibits both single-stranded and double-stranded endoribonuclease activity. May act as an activator of RNA-induced silencing complex (RISC) by facilitating endonucleolytic cleavage of the siRNA passenger strand.</text>
</comment>
<evidence type="ECO:0000256" key="10">
    <source>
        <dbReference type="ARBA" id="ARBA00022884"/>
    </source>
</evidence>
<comment type="subunit">
    <text evidence="4">Ring-shaped heterooctamer of six TSN and two TSNAX subunits, DNA/RNA binding occurs inside the ring.</text>
</comment>
<dbReference type="GO" id="GO:0016070">
    <property type="term" value="P:RNA metabolic process"/>
    <property type="evidence" value="ECO:0007669"/>
    <property type="project" value="InterPro"/>
</dbReference>
<comment type="similarity">
    <text evidence="3">Belongs to the translin family.</text>
</comment>
<dbReference type="GO" id="GO:0003697">
    <property type="term" value="F:single-stranded DNA binding"/>
    <property type="evidence" value="ECO:0007669"/>
    <property type="project" value="InterPro"/>
</dbReference>
<keyword evidence="6" id="KW-0963">Cytoplasm</keyword>
<dbReference type="GO" id="GO:0016787">
    <property type="term" value="F:hydrolase activity"/>
    <property type="evidence" value="ECO:0007669"/>
    <property type="project" value="UniProtKB-KW"/>
</dbReference>
<accession>A0A433QUR6</accession>
<evidence type="ECO:0000256" key="5">
    <source>
        <dbReference type="ARBA" id="ARBA00022196"/>
    </source>
</evidence>
<keyword evidence="8" id="KW-0255">Endonuclease</keyword>
<reference evidence="16 17" key="1">
    <citation type="journal article" date="2018" name="New Phytol.">
        <title>Phylogenomics of Endogonaceae and evolution of mycorrhizas within Mucoromycota.</title>
        <authorList>
            <person name="Chang Y."/>
            <person name="Desiro A."/>
            <person name="Na H."/>
            <person name="Sandor L."/>
            <person name="Lipzen A."/>
            <person name="Clum A."/>
            <person name="Barry K."/>
            <person name="Grigoriev I.V."/>
            <person name="Martin F.M."/>
            <person name="Stajich J.E."/>
            <person name="Smith M.E."/>
            <person name="Bonito G."/>
            <person name="Spatafora J.W."/>
        </authorList>
    </citation>
    <scope>NUCLEOTIDE SEQUENCE [LARGE SCALE GENOMIC DNA]</scope>
    <source>
        <strain evidence="16 17">AD002</strain>
    </source>
</reference>
<dbReference type="InterPro" id="IPR016069">
    <property type="entry name" value="Translin_C"/>
</dbReference>
<dbReference type="GO" id="GO:0005737">
    <property type="term" value="C:cytoplasm"/>
    <property type="evidence" value="ECO:0007669"/>
    <property type="project" value="UniProtKB-SubCell"/>
</dbReference>
<dbReference type="Pfam" id="PF01997">
    <property type="entry name" value="Translin"/>
    <property type="match status" value="1"/>
</dbReference>
<keyword evidence="17" id="KW-1185">Reference proteome</keyword>
<organism evidence="16 17">
    <name type="scientific">Jimgerdemannia flammicorona</name>
    <dbReference type="NCBI Taxonomy" id="994334"/>
    <lineage>
        <taxon>Eukaryota</taxon>
        <taxon>Fungi</taxon>
        <taxon>Fungi incertae sedis</taxon>
        <taxon>Mucoromycota</taxon>
        <taxon>Mucoromycotina</taxon>
        <taxon>Endogonomycetes</taxon>
        <taxon>Endogonales</taxon>
        <taxon>Endogonaceae</taxon>
        <taxon>Jimgerdemannia</taxon>
    </lineage>
</organism>
<dbReference type="GO" id="GO:0004519">
    <property type="term" value="F:endonuclease activity"/>
    <property type="evidence" value="ECO:0007669"/>
    <property type="project" value="UniProtKB-KW"/>
</dbReference>
<protein>
    <recommendedName>
        <fullName evidence="5">Translin</fullName>
    </recommendedName>
    <alternativeName>
        <fullName evidence="15">Component 3 of promoter of RISC</fullName>
    </alternativeName>
</protein>
<sequence>MTTVDLNFFDKIQTSMDSEAKIKDEIRQAVRDFDRTCRAITAVLNQVHASSSSETPAICDNALHYFVDARGHLTKLASLVPEKQFYKYNDLWNRTVQQACFLATFTTYLQYERLITIAELEEILGVKVNINNDLQYFHISIEDVLHSFVSMTNELSRLAVNSVTAGDYSRPLRISKFVKDLGSGFQLLNLKNDLLRKRFDGIKYDIKKIEEVVYDISLRGLTTNTVSSAATAMVTDQSA</sequence>
<proteinExistence type="inferred from homology"/>
<dbReference type="InterPro" id="IPR033956">
    <property type="entry name" value="Translin"/>
</dbReference>
<evidence type="ECO:0000256" key="4">
    <source>
        <dbReference type="ARBA" id="ARBA00011685"/>
    </source>
</evidence>
<dbReference type="FunFam" id="1.20.58.200:FF:000002">
    <property type="entry name" value="Putative translin"/>
    <property type="match status" value="1"/>
</dbReference>
<evidence type="ECO:0000256" key="12">
    <source>
        <dbReference type="ARBA" id="ARBA00023242"/>
    </source>
</evidence>
<comment type="caution">
    <text evidence="16">The sequence shown here is derived from an EMBL/GenBank/DDBJ whole genome shotgun (WGS) entry which is preliminary data.</text>
</comment>
<evidence type="ECO:0000256" key="6">
    <source>
        <dbReference type="ARBA" id="ARBA00022490"/>
    </source>
</evidence>
<dbReference type="InterPro" id="IPR016068">
    <property type="entry name" value="Translin_N"/>
</dbReference>
<keyword evidence="12" id="KW-0539">Nucleus</keyword>
<dbReference type="AlphaFoldDB" id="A0A433QUR6"/>
<evidence type="ECO:0000256" key="1">
    <source>
        <dbReference type="ARBA" id="ARBA00004123"/>
    </source>
</evidence>
<evidence type="ECO:0000256" key="2">
    <source>
        <dbReference type="ARBA" id="ARBA00004496"/>
    </source>
</evidence>
<evidence type="ECO:0000256" key="14">
    <source>
        <dbReference type="ARBA" id="ARBA00025410"/>
    </source>
</evidence>
<evidence type="ECO:0000256" key="15">
    <source>
        <dbReference type="ARBA" id="ARBA00030513"/>
    </source>
</evidence>
<evidence type="ECO:0000256" key="3">
    <source>
        <dbReference type="ARBA" id="ARBA00005902"/>
    </source>
</evidence>
<dbReference type="GO" id="GO:0003723">
    <property type="term" value="F:RNA binding"/>
    <property type="evidence" value="ECO:0007669"/>
    <property type="project" value="UniProtKB-KW"/>
</dbReference>
<dbReference type="GO" id="GO:0043565">
    <property type="term" value="F:sequence-specific DNA binding"/>
    <property type="evidence" value="ECO:0007669"/>
    <property type="project" value="InterPro"/>
</dbReference>
<dbReference type="InterPro" id="IPR036081">
    <property type="entry name" value="Translin_sf"/>
</dbReference>
<dbReference type="FunFam" id="1.20.58.190:FF:000001">
    <property type="entry name" value="Translin"/>
    <property type="match status" value="1"/>
</dbReference>
<dbReference type="Proteomes" id="UP000274822">
    <property type="component" value="Unassembled WGS sequence"/>
</dbReference>
<keyword evidence="7" id="KW-0540">Nuclease</keyword>
<dbReference type="Gene3D" id="1.20.58.190">
    <property type="entry name" value="Translin, domain 1"/>
    <property type="match status" value="1"/>
</dbReference>
<comment type="function">
    <text evidence="13">DNA-binding protein that specifically recognizes consensus sequences at the breakpoint junctions in chromosomal translocations, mostly involving immunoglobulin (Ig)/T-cell receptor gene segments. Seems to recognize single-stranded DNA ends generated by staggered breaks occurring at recombination hot spots.</text>
</comment>
<dbReference type="GO" id="GO:0005634">
    <property type="term" value="C:nucleus"/>
    <property type="evidence" value="ECO:0007669"/>
    <property type="project" value="UniProtKB-SubCell"/>
</dbReference>
<dbReference type="PANTHER" id="PTHR10741">
    <property type="entry name" value="TRANSLIN AND TRANSLIN ASSOCIATED PROTEIN X"/>
    <property type="match status" value="1"/>
</dbReference>
<dbReference type="Gene3D" id="1.20.58.200">
    <property type="entry name" value="Translin, domain 2"/>
    <property type="match status" value="1"/>
</dbReference>
<evidence type="ECO:0000256" key="8">
    <source>
        <dbReference type="ARBA" id="ARBA00022759"/>
    </source>
</evidence>
<evidence type="ECO:0000256" key="7">
    <source>
        <dbReference type="ARBA" id="ARBA00022722"/>
    </source>
</evidence>
<keyword evidence="9" id="KW-0378">Hydrolase</keyword>
<evidence type="ECO:0000256" key="9">
    <source>
        <dbReference type="ARBA" id="ARBA00022801"/>
    </source>
</evidence>
<dbReference type="InterPro" id="IPR002848">
    <property type="entry name" value="Translin_fam"/>
</dbReference>